<organism evidence="1 2">
    <name type="scientific">Petrachloros mirabilis ULC683</name>
    <dbReference type="NCBI Taxonomy" id="2781853"/>
    <lineage>
        <taxon>Bacteria</taxon>
        <taxon>Bacillati</taxon>
        <taxon>Cyanobacteriota</taxon>
        <taxon>Cyanophyceae</taxon>
        <taxon>Synechococcales</taxon>
        <taxon>Petrachlorosaceae</taxon>
        <taxon>Petrachloros</taxon>
        <taxon>Petrachloros mirabilis</taxon>
    </lineage>
</organism>
<name>A0A8K2A7G8_9CYAN</name>
<evidence type="ECO:0000313" key="1">
    <source>
        <dbReference type="EMBL" id="NCJ06070.1"/>
    </source>
</evidence>
<dbReference type="AlphaFoldDB" id="A0A8K2A7G8"/>
<sequence>MAAQEQVKQFVASWMQLGKPIWIHGGQTAVKPKVILQGNQYSREFEACWVMMQSPEAGDCYLEGTNYTIANLLSSDWEILSCARCTMPIPLQSLGQNAVQCPCHDLAMWPNTELPLPRAPVDSTHHLQQLQRMLRSRDAESEL</sequence>
<proteinExistence type="predicted"/>
<gene>
    <name evidence="1" type="ORF">GS597_05980</name>
</gene>
<accession>A0A8K2A7G8</accession>
<comment type="caution">
    <text evidence="1">The sequence shown here is derived from an EMBL/GenBank/DDBJ whole genome shotgun (WGS) entry which is preliminary data.</text>
</comment>
<dbReference type="EMBL" id="WVIC01000009">
    <property type="protein sequence ID" value="NCJ06070.1"/>
    <property type="molecule type" value="Genomic_DNA"/>
</dbReference>
<evidence type="ECO:0000313" key="2">
    <source>
        <dbReference type="Proteomes" id="UP000607397"/>
    </source>
</evidence>
<reference evidence="1" key="1">
    <citation type="submission" date="2019-12" db="EMBL/GenBank/DDBJ databases">
        <title>High-Quality draft genome sequences of three cyanobacteria isolated from the limestone walls of the Old Cathedral of Coimbra.</title>
        <authorList>
            <person name="Tiago I."/>
            <person name="Soares F."/>
            <person name="Portugal A."/>
        </authorList>
    </citation>
    <scope>NUCLEOTIDE SEQUENCE [LARGE SCALE GENOMIC DNA]</scope>
    <source>
        <strain evidence="1">C</strain>
    </source>
</reference>
<keyword evidence="2" id="KW-1185">Reference proteome</keyword>
<protein>
    <submittedName>
        <fullName evidence="1">Uncharacterized protein</fullName>
    </submittedName>
</protein>
<dbReference type="Proteomes" id="UP000607397">
    <property type="component" value="Unassembled WGS sequence"/>
</dbReference>
<dbReference type="RefSeq" id="WP_161824552.1">
    <property type="nucleotide sequence ID" value="NZ_WVIC01000009.1"/>
</dbReference>